<evidence type="ECO:0000256" key="2">
    <source>
        <dbReference type="SAM" id="SignalP"/>
    </source>
</evidence>
<dbReference type="SUPFAM" id="SSF56496">
    <property type="entry name" value="Fibrinogen C-terminal domain-like"/>
    <property type="match status" value="1"/>
</dbReference>
<dbReference type="Proteomes" id="UP000515150">
    <property type="component" value="Chromosome 1"/>
</dbReference>
<evidence type="ECO:0000256" key="1">
    <source>
        <dbReference type="ARBA" id="ARBA00023157"/>
    </source>
</evidence>
<dbReference type="InterPro" id="IPR002181">
    <property type="entry name" value="Fibrinogen_a/b/g_C_dom"/>
</dbReference>
<feature type="domain" description="Fibrinogen C-terminal" evidence="3">
    <location>
        <begin position="26"/>
        <end position="249"/>
    </location>
</feature>
<evidence type="ECO:0000313" key="5">
    <source>
        <dbReference type="RefSeq" id="XP_029015259.1"/>
    </source>
</evidence>
<evidence type="ECO:0000259" key="3">
    <source>
        <dbReference type="PROSITE" id="PS51406"/>
    </source>
</evidence>
<dbReference type="RefSeq" id="XP_029015259.1">
    <property type="nucleotide sequence ID" value="XM_029159426.3"/>
</dbReference>
<dbReference type="PANTHER" id="PTHR19143">
    <property type="entry name" value="FIBRINOGEN/TENASCIN/ANGIOPOEITIN"/>
    <property type="match status" value="1"/>
</dbReference>
<gene>
    <name evidence="5" type="primary">LOC114860663</name>
</gene>
<name>A0A6P7NBS6_BETSP</name>
<dbReference type="AlphaFoldDB" id="A0A6P7NBS6"/>
<evidence type="ECO:0000313" key="4">
    <source>
        <dbReference type="Proteomes" id="UP000515150"/>
    </source>
</evidence>
<keyword evidence="4" id="KW-1185">Reference proteome</keyword>
<dbReference type="PANTHER" id="PTHR19143:SF225">
    <property type="entry name" value="MICROFIBRIL-ASSOCIATED GLYCOPROTEIN 4"/>
    <property type="match status" value="1"/>
</dbReference>
<keyword evidence="2" id="KW-0732">Signal</keyword>
<protein>
    <submittedName>
        <fullName evidence="5">Microfibril-associated glycoprotein 4-like</fullName>
    </submittedName>
</protein>
<dbReference type="CDD" id="cd00087">
    <property type="entry name" value="FReD"/>
    <property type="match status" value="1"/>
</dbReference>
<dbReference type="FunFam" id="3.90.215.10:FF:000001">
    <property type="entry name" value="Tenascin isoform 1"/>
    <property type="match status" value="1"/>
</dbReference>
<feature type="signal peptide" evidence="2">
    <location>
        <begin position="1"/>
        <end position="25"/>
    </location>
</feature>
<organism evidence="4 5">
    <name type="scientific">Betta splendens</name>
    <name type="common">Siamese fighting fish</name>
    <dbReference type="NCBI Taxonomy" id="158456"/>
    <lineage>
        <taxon>Eukaryota</taxon>
        <taxon>Metazoa</taxon>
        <taxon>Chordata</taxon>
        <taxon>Craniata</taxon>
        <taxon>Vertebrata</taxon>
        <taxon>Euteleostomi</taxon>
        <taxon>Actinopterygii</taxon>
        <taxon>Neopterygii</taxon>
        <taxon>Teleostei</taxon>
        <taxon>Neoteleostei</taxon>
        <taxon>Acanthomorphata</taxon>
        <taxon>Anabantaria</taxon>
        <taxon>Anabantiformes</taxon>
        <taxon>Anabantoidei</taxon>
        <taxon>Osphronemidae</taxon>
        <taxon>Betta</taxon>
    </lineage>
</organism>
<dbReference type="InterPro" id="IPR036056">
    <property type="entry name" value="Fibrinogen-like_C"/>
</dbReference>
<dbReference type="OrthoDB" id="7735550at2759"/>
<dbReference type="GO" id="GO:0005615">
    <property type="term" value="C:extracellular space"/>
    <property type="evidence" value="ECO:0007669"/>
    <property type="project" value="TreeGrafter"/>
</dbReference>
<sequence length="255" mass="28921">MLLSENMMQVTLLSPLLLLVASVHGSPEFHLPIDCDDIYQHNNTTPSGVFTIYPGGPNSPLQVYCDMETDGGRWTVFLKRVDGTESFYRPWKSYRSGFGNVAGEYWLGLENIFLLTIRKKNELRVDMEDWEGGKAFAQYSSFSISPEYLNYQLLLGSFTGGDAGDSLSYHNSMKFTTFDKDLDMSGNNCARHYLGGFWYNNCHLANPTGIYAPHGSDSKPENSRHVAWKTWKGFSYSLKTVEMKIRSVKKCSYTQ</sequence>
<dbReference type="GO" id="GO:0048251">
    <property type="term" value="P:elastic fiber assembly"/>
    <property type="evidence" value="ECO:0007669"/>
    <property type="project" value="TreeGrafter"/>
</dbReference>
<keyword evidence="1" id="KW-1015">Disulfide bond</keyword>
<dbReference type="InterPro" id="IPR050373">
    <property type="entry name" value="Fibrinogen_C-term_domain"/>
</dbReference>
<dbReference type="GeneID" id="114860663"/>
<dbReference type="InterPro" id="IPR014716">
    <property type="entry name" value="Fibrinogen_a/b/g_C_1"/>
</dbReference>
<dbReference type="SMART" id="SM00186">
    <property type="entry name" value="FBG"/>
    <property type="match status" value="1"/>
</dbReference>
<dbReference type="Gene3D" id="3.90.215.10">
    <property type="entry name" value="Gamma Fibrinogen, chain A, domain 1"/>
    <property type="match status" value="1"/>
</dbReference>
<dbReference type="NCBIfam" id="NF040941">
    <property type="entry name" value="GGGWT_bact"/>
    <property type="match status" value="1"/>
</dbReference>
<dbReference type="PROSITE" id="PS51406">
    <property type="entry name" value="FIBRINOGEN_C_2"/>
    <property type="match status" value="1"/>
</dbReference>
<dbReference type="KEGG" id="bspl:114860663"/>
<proteinExistence type="predicted"/>
<accession>A0A6P7NBS6</accession>
<reference evidence="5" key="1">
    <citation type="submission" date="2025-08" db="UniProtKB">
        <authorList>
            <consortium name="RefSeq"/>
        </authorList>
    </citation>
    <scope>IDENTIFICATION</scope>
</reference>
<feature type="chain" id="PRO_5027745002" evidence="2">
    <location>
        <begin position="26"/>
        <end position="255"/>
    </location>
</feature>
<dbReference type="Pfam" id="PF00147">
    <property type="entry name" value="Fibrinogen_C"/>
    <property type="match status" value="1"/>
</dbReference>